<dbReference type="PANTHER" id="PTHR45713">
    <property type="entry name" value="FTP DOMAIN-CONTAINING PROTEIN"/>
    <property type="match status" value="1"/>
</dbReference>
<dbReference type="InterPro" id="IPR051941">
    <property type="entry name" value="BG_Antigen-Binding_Lectin"/>
</dbReference>
<dbReference type="SUPFAM" id="SSF49785">
    <property type="entry name" value="Galactose-binding domain-like"/>
    <property type="match status" value="1"/>
</dbReference>
<sequence>MYVTIAKNVSHCCLLHAGPLRLSPRRSSLLGGSPITVSGPCFKRLSCRFDNIVVTGNNISPTKAICVTPLFVRVGIIPVSVSLNGSATFMPAGDFSVVYVDTTRRLKMPSSSLNAWGNLATPPWQISWRKSYFKTKSVNVVYKMLTQSKDLKFTQITLKKAIRNTGSLKFPSTGLSTLRQAFIGALGIQENHGSRPTSQFGFSATHQPLLYMLRDFWPRITCDQLANKPSAYQQLRPTDDCSGYVRPKQVRNGQVIINHWSLIGAGFGMGHMITLDGKSYRLGARGQFWIIRGGGFLMQGETVGMKGVTAVYSSKAQEVMFRFYYGKGFTVHVARFGETLAFYVGIFAYPKRVANVALNKPAYLSSTSTEFPDAVASKAVDGVADTDSRKYSCSRSQEKQKNPWWQVDLITSHVVLGVTITGHGDTSSKS</sequence>
<name>A0AAD9KTT7_RIDPI</name>
<dbReference type="CDD" id="cd00603">
    <property type="entry name" value="IPT_PCSR"/>
    <property type="match status" value="1"/>
</dbReference>
<feature type="domain" description="IPT/TIG" evidence="1">
    <location>
        <begin position="22"/>
        <end position="96"/>
    </location>
</feature>
<dbReference type="InterPro" id="IPR014756">
    <property type="entry name" value="Ig_E-set"/>
</dbReference>
<protein>
    <recommendedName>
        <fullName evidence="1">IPT/TIG domain-containing protein</fullName>
    </recommendedName>
</protein>
<dbReference type="AlphaFoldDB" id="A0AAD9KTT7"/>
<reference evidence="2" key="1">
    <citation type="journal article" date="2023" name="Mol. Biol. Evol.">
        <title>Third-Generation Sequencing Reveals the Adaptive Role of the Epigenome in Three Deep-Sea Polychaetes.</title>
        <authorList>
            <person name="Perez M."/>
            <person name="Aroh O."/>
            <person name="Sun Y."/>
            <person name="Lan Y."/>
            <person name="Juniper S.K."/>
            <person name="Young C.R."/>
            <person name="Angers B."/>
            <person name="Qian P.Y."/>
        </authorList>
    </citation>
    <scope>NUCLEOTIDE SEQUENCE</scope>
    <source>
        <strain evidence="2">R07B-5</strain>
    </source>
</reference>
<evidence type="ECO:0000313" key="2">
    <source>
        <dbReference type="EMBL" id="KAK2177402.1"/>
    </source>
</evidence>
<gene>
    <name evidence="2" type="ORF">NP493_600g01000</name>
</gene>
<dbReference type="Pfam" id="PF01833">
    <property type="entry name" value="TIG"/>
    <property type="match status" value="1"/>
</dbReference>
<dbReference type="InterPro" id="IPR008979">
    <property type="entry name" value="Galactose-bd-like_sf"/>
</dbReference>
<dbReference type="InterPro" id="IPR013783">
    <property type="entry name" value="Ig-like_fold"/>
</dbReference>
<comment type="caution">
    <text evidence="2">The sequence shown here is derived from an EMBL/GenBank/DDBJ whole genome shotgun (WGS) entry which is preliminary data.</text>
</comment>
<organism evidence="2 3">
    <name type="scientific">Ridgeia piscesae</name>
    <name type="common">Tubeworm</name>
    <dbReference type="NCBI Taxonomy" id="27915"/>
    <lineage>
        <taxon>Eukaryota</taxon>
        <taxon>Metazoa</taxon>
        <taxon>Spiralia</taxon>
        <taxon>Lophotrochozoa</taxon>
        <taxon>Annelida</taxon>
        <taxon>Polychaeta</taxon>
        <taxon>Sedentaria</taxon>
        <taxon>Canalipalpata</taxon>
        <taxon>Sabellida</taxon>
        <taxon>Siboglinidae</taxon>
        <taxon>Ridgeia</taxon>
    </lineage>
</organism>
<dbReference type="Gene3D" id="2.60.120.260">
    <property type="entry name" value="Galactose-binding domain-like"/>
    <property type="match status" value="1"/>
</dbReference>
<evidence type="ECO:0000313" key="3">
    <source>
        <dbReference type="Proteomes" id="UP001209878"/>
    </source>
</evidence>
<evidence type="ECO:0000259" key="1">
    <source>
        <dbReference type="Pfam" id="PF01833"/>
    </source>
</evidence>
<dbReference type="PANTHER" id="PTHR45713:SF6">
    <property type="entry name" value="F5_8 TYPE C DOMAIN-CONTAINING PROTEIN"/>
    <property type="match status" value="1"/>
</dbReference>
<dbReference type="EMBL" id="JAODUO010000599">
    <property type="protein sequence ID" value="KAK2177402.1"/>
    <property type="molecule type" value="Genomic_DNA"/>
</dbReference>
<dbReference type="Proteomes" id="UP001209878">
    <property type="component" value="Unassembled WGS sequence"/>
</dbReference>
<dbReference type="SUPFAM" id="SSF81296">
    <property type="entry name" value="E set domains"/>
    <property type="match status" value="1"/>
</dbReference>
<dbReference type="Gene3D" id="2.60.40.10">
    <property type="entry name" value="Immunoglobulins"/>
    <property type="match status" value="1"/>
</dbReference>
<dbReference type="InterPro" id="IPR002909">
    <property type="entry name" value="IPT_dom"/>
</dbReference>
<accession>A0AAD9KTT7</accession>
<keyword evidence="3" id="KW-1185">Reference proteome</keyword>
<proteinExistence type="predicted"/>